<sequence>MDAGSYALDAHDVLLQKAPISFDVSVWECFWPLLHGCRLVLAGPGEHRDPQRIAELVQQHGVTTLHFVPALLQVFVQEPLAAACSSLRRLFSGGEALPAALRDRVLQVLPHVALHNRYGPTETAINVTHWQCQPEDGVRSPIGRPLSNVQCVVLDGELELAPFGVPGELCLGGLGLARGYLGRPGLTAERFVPAADGQRLYRSGDRARWLVELGALEYLGRVDQQVKLRGFRVEPEEVQACLLAQPGVEQALVLVRETTAGPQLVGYYTHAQDCSDALLAALSAQLPAYMVPAQLVHLAQMPLGPSGKVDRKALPEPTWQQRVHIAPSTPLQQQIAAIWREVLGLEQVGLNDDFFALGGTRCWPPRSLRARARRATSSCRCAPCSKPVNWARSPLASMPCNAPGNTTCKAKSRA</sequence>
<dbReference type="GO" id="GO:0043041">
    <property type="term" value="P:amino acid activation for nonribosomal peptide biosynthetic process"/>
    <property type="evidence" value="ECO:0007669"/>
    <property type="project" value="TreeGrafter"/>
</dbReference>
<evidence type="ECO:0000313" key="5">
    <source>
        <dbReference type="EMBL" id="NER64101.1"/>
    </source>
</evidence>
<comment type="caution">
    <text evidence="5">The sequence shown here is derived from an EMBL/GenBank/DDBJ whole genome shotgun (WGS) entry which is preliminary data.</text>
</comment>
<dbReference type="FunFam" id="3.40.50.980:FF:000002">
    <property type="entry name" value="Enterobactin synthetase component F"/>
    <property type="match status" value="1"/>
</dbReference>
<organism evidence="5 6">
    <name type="scientific">Pseudomonas brassicae</name>
    <dbReference type="NCBI Taxonomy" id="2708063"/>
    <lineage>
        <taxon>Bacteria</taxon>
        <taxon>Pseudomonadati</taxon>
        <taxon>Pseudomonadota</taxon>
        <taxon>Gammaproteobacteria</taxon>
        <taxon>Pseudomonadales</taxon>
        <taxon>Pseudomonadaceae</taxon>
        <taxon>Pseudomonas</taxon>
    </lineage>
</organism>
<proteinExistence type="predicted"/>
<dbReference type="FunFam" id="3.30.300.30:FF:000010">
    <property type="entry name" value="Enterobactin synthetase component F"/>
    <property type="match status" value="1"/>
</dbReference>
<dbReference type="SUPFAM" id="SSF56801">
    <property type="entry name" value="Acetyl-CoA synthetase-like"/>
    <property type="match status" value="1"/>
</dbReference>
<dbReference type="GO" id="GO:0031177">
    <property type="term" value="F:phosphopantetheine binding"/>
    <property type="evidence" value="ECO:0007669"/>
    <property type="project" value="TreeGrafter"/>
</dbReference>
<dbReference type="GO" id="GO:0044550">
    <property type="term" value="P:secondary metabolite biosynthetic process"/>
    <property type="evidence" value="ECO:0007669"/>
    <property type="project" value="TreeGrafter"/>
</dbReference>
<dbReference type="PANTHER" id="PTHR45527:SF1">
    <property type="entry name" value="FATTY ACID SYNTHASE"/>
    <property type="match status" value="1"/>
</dbReference>
<feature type="domain" description="AMP-dependent synthetase/ligase" evidence="4">
    <location>
        <begin position="7"/>
        <end position="181"/>
    </location>
</feature>
<dbReference type="Gene3D" id="3.40.50.980">
    <property type="match status" value="1"/>
</dbReference>
<dbReference type="AlphaFoldDB" id="A0A6B3NSR5"/>
<dbReference type="Proteomes" id="UP000482634">
    <property type="component" value="Unassembled WGS sequence"/>
</dbReference>
<comment type="cofactor">
    <cofactor evidence="1">
        <name>pantetheine 4'-phosphate</name>
        <dbReference type="ChEBI" id="CHEBI:47942"/>
    </cofactor>
</comment>
<dbReference type="InterPro" id="IPR045851">
    <property type="entry name" value="AMP-bd_C_sf"/>
</dbReference>
<keyword evidence="2" id="KW-0596">Phosphopantetheine</keyword>
<evidence type="ECO:0000256" key="1">
    <source>
        <dbReference type="ARBA" id="ARBA00001957"/>
    </source>
</evidence>
<dbReference type="Gene3D" id="1.10.1200.10">
    <property type="entry name" value="ACP-like"/>
    <property type="match status" value="1"/>
</dbReference>
<evidence type="ECO:0000256" key="3">
    <source>
        <dbReference type="ARBA" id="ARBA00022553"/>
    </source>
</evidence>
<dbReference type="Pfam" id="PF00501">
    <property type="entry name" value="AMP-binding"/>
    <property type="match status" value="1"/>
</dbReference>
<protein>
    <submittedName>
        <fullName evidence="5">AMP-binding protein</fullName>
    </submittedName>
</protein>
<dbReference type="PANTHER" id="PTHR45527">
    <property type="entry name" value="NONRIBOSOMAL PEPTIDE SYNTHETASE"/>
    <property type="match status" value="1"/>
</dbReference>
<evidence type="ECO:0000313" key="6">
    <source>
        <dbReference type="Proteomes" id="UP000482634"/>
    </source>
</evidence>
<reference evidence="5 6" key="1">
    <citation type="submission" date="2020-02" db="EMBL/GenBank/DDBJ databases">
        <title>Broccoli isolated Pseudomonas sp.</title>
        <authorList>
            <person name="Fujikawa T."/>
            <person name="Sawada H."/>
        </authorList>
    </citation>
    <scope>NUCLEOTIDE SEQUENCE [LARGE SCALE GENOMIC DNA]</scope>
    <source>
        <strain evidence="5 6">MAFF212427</strain>
    </source>
</reference>
<evidence type="ECO:0000256" key="2">
    <source>
        <dbReference type="ARBA" id="ARBA00022450"/>
    </source>
</evidence>
<dbReference type="InterPro" id="IPR036736">
    <property type="entry name" value="ACP-like_sf"/>
</dbReference>
<accession>A0A6B3NSR5</accession>
<dbReference type="Gene3D" id="2.30.38.10">
    <property type="entry name" value="Luciferase, Domain 3"/>
    <property type="match status" value="1"/>
</dbReference>
<dbReference type="Gene3D" id="3.30.300.30">
    <property type="match status" value="1"/>
</dbReference>
<evidence type="ECO:0000259" key="4">
    <source>
        <dbReference type="Pfam" id="PF00501"/>
    </source>
</evidence>
<name>A0A6B3NSR5_9PSED</name>
<keyword evidence="6" id="KW-1185">Reference proteome</keyword>
<gene>
    <name evidence="5" type="ORF">G3436_09645</name>
</gene>
<dbReference type="EMBL" id="JAAHBU010000113">
    <property type="protein sequence ID" value="NER64101.1"/>
    <property type="molecule type" value="Genomic_DNA"/>
</dbReference>
<dbReference type="GO" id="GO:0005737">
    <property type="term" value="C:cytoplasm"/>
    <property type="evidence" value="ECO:0007669"/>
    <property type="project" value="TreeGrafter"/>
</dbReference>
<keyword evidence="3" id="KW-0597">Phosphoprotein</keyword>
<dbReference type="InterPro" id="IPR000873">
    <property type="entry name" value="AMP-dep_synth/lig_dom"/>
</dbReference>